<accession>A0A937F7G3</accession>
<evidence type="ECO:0008006" key="3">
    <source>
        <dbReference type="Google" id="ProtNLM"/>
    </source>
</evidence>
<evidence type="ECO:0000313" key="2">
    <source>
        <dbReference type="Proteomes" id="UP000659388"/>
    </source>
</evidence>
<name>A0A937F7G3_9BACT</name>
<dbReference type="AlphaFoldDB" id="A0A937F7G3"/>
<keyword evidence="2" id="KW-1185">Reference proteome</keyword>
<dbReference type="RefSeq" id="WP_202245627.1">
    <property type="nucleotide sequence ID" value="NZ_JAESIY010000009.1"/>
</dbReference>
<protein>
    <recommendedName>
        <fullName evidence="3">YCII-related domain-containing protein</fullName>
    </recommendedName>
</protein>
<dbReference type="EMBL" id="JAESIY010000009">
    <property type="protein sequence ID" value="MBL3657842.1"/>
    <property type="molecule type" value="Genomic_DNA"/>
</dbReference>
<evidence type="ECO:0000313" key="1">
    <source>
        <dbReference type="EMBL" id="MBL3657842.1"/>
    </source>
</evidence>
<dbReference type="Gene3D" id="3.30.70.1060">
    <property type="entry name" value="Dimeric alpha+beta barrel"/>
    <property type="match status" value="1"/>
</dbReference>
<proteinExistence type="predicted"/>
<gene>
    <name evidence="1" type="ORF">JL102_16955</name>
</gene>
<reference evidence="1" key="1">
    <citation type="submission" date="2021-01" db="EMBL/GenBank/DDBJ databases">
        <title>Fulvivirga kasyanovii gen. nov., sp nov., a novel member of the phylum Bacteroidetes isolated from seawater in a mussel farm.</title>
        <authorList>
            <person name="Zhao L.-H."/>
            <person name="Wang Z.-J."/>
        </authorList>
    </citation>
    <scope>NUCLEOTIDE SEQUENCE</scope>
    <source>
        <strain evidence="1">2943</strain>
    </source>
</reference>
<dbReference type="PANTHER" id="PTHR37828">
    <property type="entry name" value="GSR2449 PROTEIN"/>
    <property type="match status" value="1"/>
</dbReference>
<dbReference type="Proteomes" id="UP000659388">
    <property type="component" value="Unassembled WGS sequence"/>
</dbReference>
<sequence>MKFFLAVIISFSGFVAHSQSKYMFVFLSGNNHNSSLSEAQQDRLQTGHKNHIIKLTEEKKLKLAGSFEKGGGIFILNTNSVDTAREWMSEDPAVATKRYKTEILPWTPRLGSVCTAQHPMEYETYTFVRYNTYITKFNVRDAPQLFRQHDVYLKEIEKTGNVISEGVFDNSDGGTLIMKGEVAKAVIMNDPSVKNGIIDPEIKIIWVAKGSFCEHNN</sequence>
<organism evidence="1 2">
    <name type="scientific">Fulvivirga sediminis</name>
    <dbReference type="NCBI Taxonomy" id="2803949"/>
    <lineage>
        <taxon>Bacteria</taxon>
        <taxon>Pseudomonadati</taxon>
        <taxon>Bacteroidota</taxon>
        <taxon>Cytophagia</taxon>
        <taxon>Cytophagales</taxon>
        <taxon>Fulvivirgaceae</taxon>
        <taxon>Fulvivirga</taxon>
    </lineage>
</organism>
<comment type="caution">
    <text evidence="1">The sequence shown here is derived from an EMBL/GenBank/DDBJ whole genome shotgun (WGS) entry which is preliminary data.</text>
</comment>
<dbReference type="SUPFAM" id="SSF54909">
    <property type="entry name" value="Dimeric alpha+beta barrel"/>
    <property type="match status" value="1"/>
</dbReference>
<dbReference type="PANTHER" id="PTHR37828:SF1">
    <property type="entry name" value="YCII-RELATED DOMAIN-CONTAINING PROTEIN"/>
    <property type="match status" value="1"/>
</dbReference>
<dbReference type="InterPro" id="IPR011008">
    <property type="entry name" value="Dimeric_a/b-barrel"/>
</dbReference>